<evidence type="ECO:0000256" key="5">
    <source>
        <dbReference type="ARBA" id="ARBA00022723"/>
    </source>
</evidence>
<proteinExistence type="inferred from homology"/>
<evidence type="ECO:0000256" key="1">
    <source>
        <dbReference type="ARBA" id="ARBA00000189"/>
    </source>
</evidence>
<evidence type="ECO:0000256" key="9">
    <source>
        <dbReference type="PIRSR" id="PIRSR600823-1"/>
    </source>
</evidence>
<evidence type="ECO:0000256" key="13">
    <source>
        <dbReference type="PIRSR" id="PIRSR600823-5"/>
    </source>
</evidence>
<dbReference type="Gene3D" id="1.10.420.10">
    <property type="entry name" value="Peroxidase, domain 2"/>
    <property type="match status" value="1"/>
</dbReference>
<dbReference type="SUPFAM" id="SSF48113">
    <property type="entry name" value="Heme-dependent peroxidases"/>
    <property type="match status" value="1"/>
</dbReference>
<evidence type="ECO:0000256" key="4">
    <source>
        <dbReference type="ARBA" id="ARBA00022617"/>
    </source>
</evidence>
<dbReference type="InterPro" id="IPR000823">
    <property type="entry name" value="Peroxidase_pln"/>
</dbReference>
<dbReference type="PROSITE" id="PS00436">
    <property type="entry name" value="PEROXIDASE_2"/>
    <property type="match status" value="1"/>
</dbReference>
<feature type="active site" description="Proton acceptor" evidence="9">
    <location>
        <position position="66"/>
    </location>
</feature>
<reference evidence="17" key="1">
    <citation type="submission" date="2022-03" db="EMBL/GenBank/DDBJ databases">
        <title>A functionally conserved STORR gene fusion in Papaver species that diverged 16.8 million years ago.</title>
        <authorList>
            <person name="Catania T."/>
        </authorList>
    </citation>
    <scope>NUCLEOTIDE SEQUENCE</scope>
    <source>
        <strain evidence="17">S-191538</strain>
    </source>
</reference>
<dbReference type="InterPro" id="IPR019793">
    <property type="entry name" value="Peroxidases_heam-ligand_BS"/>
</dbReference>
<keyword evidence="8 13" id="KW-1015">Disulfide bond</keyword>
<name>A0AA41V5C1_PAPNU</name>
<comment type="function">
    <text evidence="14">Removal of H(2)O(2), oxidation of toxic reductants, biosynthesis and degradation of lignin, suberization, auxin catabolism, response to environmental stresses such as wounding, pathogen attack and oxidative stress.</text>
</comment>
<feature type="binding site" evidence="11">
    <location>
        <position position="67"/>
    </location>
    <ligand>
        <name>Ca(2+)</name>
        <dbReference type="ChEBI" id="CHEBI:29108"/>
        <label>1</label>
    </ligand>
</feature>
<feature type="binding site" evidence="11">
    <location>
        <position position="74"/>
    </location>
    <ligand>
        <name>Ca(2+)</name>
        <dbReference type="ChEBI" id="CHEBI:29108"/>
        <label>1</label>
    </ligand>
</feature>
<keyword evidence="5 11" id="KW-0479">Metal-binding</keyword>
<keyword evidence="6 14" id="KW-0560">Oxidoreductase</keyword>
<feature type="binding site" evidence="10">
    <location>
        <position position="159"/>
    </location>
    <ligand>
        <name>substrate</name>
    </ligand>
</feature>
<dbReference type="GO" id="GO:0046872">
    <property type="term" value="F:metal ion binding"/>
    <property type="evidence" value="ECO:0007669"/>
    <property type="project" value="UniProtKB-UniRule"/>
</dbReference>
<evidence type="ECO:0000256" key="11">
    <source>
        <dbReference type="PIRSR" id="PIRSR600823-3"/>
    </source>
</evidence>
<feature type="compositionally biased region" description="Basic residues" evidence="15">
    <location>
        <begin position="259"/>
        <end position="271"/>
    </location>
</feature>
<evidence type="ECO:0000256" key="15">
    <source>
        <dbReference type="SAM" id="MobiDB-lite"/>
    </source>
</evidence>
<evidence type="ECO:0000259" key="16">
    <source>
        <dbReference type="PROSITE" id="PS50873"/>
    </source>
</evidence>
<comment type="subcellular location">
    <subcellularLocation>
        <location evidence="14">Secreted</location>
    </subcellularLocation>
</comment>
<dbReference type="PRINTS" id="PR00458">
    <property type="entry name" value="PEROXIDASE"/>
</dbReference>
<feature type="chain" id="PRO_5041487944" description="Peroxidase" evidence="14">
    <location>
        <begin position="23"/>
        <end position="283"/>
    </location>
</feature>
<dbReference type="GO" id="GO:0005576">
    <property type="term" value="C:extracellular region"/>
    <property type="evidence" value="ECO:0007669"/>
    <property type="project" value="UniProtKB-SubCell"/>
</dbReference>
<evidence type="ECO:0000313" key="18">
    <source>
        <dbReference type="Proteomes" id="UP001177140"/>
    </source>
</evidence>
<evidence type="ECO:0000256" key="10">
    <source>
        <dbReference type="PIRSR" id="PIRSR600823-2"/>
    </source>
</evidence>
<evidence type="ECO:0000256" key="8">
    <source>
        <dbReference type="ARBA" id="ARBA00023157"/>
    </source>
</evidence>
<dbReference type="PROSITE" id="PS00435">
    <property type="entry name" value="PEROXIDASE_1"/>
    <property type="match status" value="1"/>
</dbReference>
<feature type="disulfide bond" evidence="13">
    <location>
        <begin position="68"/>
        <end position="73"/>
    </location>
</feature>
<accession>A0AA41V5C1</accession>
<comment type="similarity">
    <text evidence="14">Belongs to the peroxidase family. Classical plant (class III) peroxidase subfamily.</text>
</comment>
<evidence type="ECO:0000256" key="12">
    <source>
        <dbReference type="PIRSR" id="PIRSR600823-4"/>
    </source>
</evidence>
<evidence type="ECO:0000256" key="3">
    <source>
        <dbReference type="ARBA" id="ARBA00022559"/>
    </source>
</evidence>
<evidence type="ECO:0000313" key="17">
    <source>
        <dbReference type="EMBL" id="MCL7035300.1"/>
    </source>
</evidence>
<keyword evidence="14" id="KW-0376">Hydrogen peroxide</keyword>
<dbReference type="EMBL" id="JAJJMA010155369">
    <property type="protein sequence ID" value="MCL7035300.1"/>
    <property type="molecule type" value="Genomic_DNA"/>
</dbReference>
<dbReference type="GO" id="GO:0140825">
    <property type="term" value="F:lactoperoxidase activity"/>
    <property type="evidence" value="ECO:0007669"/>
    <property type="project" value="UniProtKB-EC"/>
</dbReference>
<gene>
    <name evidence="17" type="ORF">MKW94_003075</name>
</gene>
<dbReference type="Gene3D" id="1.10.520.10">
    <property type="match status" value="1"/>
</dbReference>
<keyword evidence="14" id="KW-0732">Signal</keyword>
<dbReference type="Proteomes" id="UP001177140">
    <property type="component" value="Unassembled WGS sequence"/>
</dbReference>
<dbReference type="InterPro" id="IPR010255">
    <property type="entry name" value="Haem_peroxidase_sf"/>
</dbReference>
<protein>
    <recommendedName>
        <fullName evidence="14">Peroxidase</fullName>
        <ecNumber evidence="14">1.11.1.7</ecNumber>
    </recommendedName>
</protein>
<feature type="compositionally biased region" description="Basic and acidic residues" evidence="15">
    <location>
        <begin position="272"/>
        <end position="283"/>
    </location>
</feature>
<feature type="binding site" evidence="11">
    <location>
        <position position="72"/>
    </location>
    <ligand>
        <name>Ca(2+)</name>
        <dbReference type="ChEBI" id="CHEBI:29108"/>
        <label>1</label>
    </ligand>
</feature>
<feature type="disulfide bond" evidence="13">
    <location>
        <begin position="196"/>
        <end position="228"/>
    </location>
</feature>
<feature type="binding site" evidence="11">
    <location>
        <position position="76"/>
    </location>
    <ligand>
        <name>Ca(2+)</name>
        <dbReference type="ChEBI" id="CHEBI:29108"/>
        <label>1</label>
    </ligand>
</feature>
<comment type="caution">
    <text evidence="17">The sequence shown here is derived from an EMBL/GenBank/DDBJ whole genome shotgun (WGS) entry which is preliminary data.</text>
</comment>
<comment type="similarity">
    <text evidence="2">Belongs to the peroxidase family. Ascorbate peroxidase subfamily.</text>
</comment>
<dbReference type="PRINTS" id="PR00461">
    <property type="entry name" value="PLPEROXIDASE"/>
</dbReference>
<feature type="region of interest" description="Disordered" evidence="15">
    <location>
        <begin position="254"/>
        <end position="283"/>
    </location>
</feature>
<dbReference type="Pfam" id="PF00141">
    <property type="entry name" value="peroxidase"/>
    <property type="match status" value="1"/>
</dbReference>
<evidence type="ECO:0000256" key="7">
    <source>
        <dbReference type="ARBA" id="ARBA00023004"/>
    </source>
</evidence>
<dbReference type="GO" id="GO:0042744">
    <property type="term" value="P:hydrogen peroxide catabolic process"/>
    <property type="evidence" value="ECO:0007669"/>
    <property type="project" value="UniProtKB-KW"/>
</dbReference>
<feature type="binding site" description="axial binding residue" evidence="11">
    <location>
        <position position="189"/>
    </location>
    <ligand>
        <name>heme b</name>
        <dbReference type="ChEBI" id="CHEBI:60344"/>
    </ligand>
    <ligandPart>
        <name>Fe</name>
        <dbReference type="ChEBI" id="CHEBI:18248"/>
    </ligandPart>
</feature>
<dbReference type="GO" id="GO:0020037">
    <property type="term" value="F:heme binding"/>
    <property type="evidence" value="ECO:0007669"/>
    <property type="project" value="UniProtKB-UniRule"/>
</dbReference>
<keyword evidence="4 14" id="KW-0349">Heme</keyword>
<evidence type="ECO:0000256" key="14">
    <source>
        <dbReference type="RuleBase" id="RU362060"/>
    </source>
</evidence>
<feature type="domain" description="Plant heme peroxidase family profile" evidence="16">
    <location>
        <begin position="23"/>
        <end position="251"/>
    </location>
</feature>
<evidence type="ECO:0000256" key="2">
    <source>
        <dbReference type="ARBA" id="ARBA00006873"/>
    </source>
</evidence>
<keyword evidence="18" id="KW-1185">Reference proteome</keyword>
<comment type="catalytic activity">
    <reaction evidence="1 14">
        <text>2 a phenolic donor + H2O2 = 2 a phenolic radical donor + 2 H2O</text>
        <dbReference type="Rhea" id="RHEA:56136"/>
        <dbReference type="ChEBI" id="CHEBI:15377"/>
        <dbReference type="ChEBI" id="CHEBI:16240"/>
        <dbReference type="ChEBI" id="CHEBI:139520"/>
        <dbReference type="ChEBI" id="CHEBI:139521"/>
        <dbReference type="EC" id="1.11.1.7"/>
    </reaction>
</comment>
<feature type="site" description="Transition state stabilizer" evidence="12">
    <location>
        <position position="62"/>
    </location>
</feature>
<dbReference type="GO" id="GO:0006979">
    <property type="term" value="P:response to oxidative stress"/>
    <property type="evidence" value="ECO:0007669"/>
    <property type="project" value="UniProtKB-UniRule"/>
</dbReference>
<dbReference type="InterPro" id="IPR002016">
    <property type="entry name" value="Haem_peroxidase"/>
</dbReference>
<dbReference type="InterPro" id="IPR019794">
    <property type="entry name" value="Peroxidases_AS"/>
</dbReference>
<feature type="signal peptide" evidence="14">
    <location>
        <begin position="1"/>
        <end position="22"/>
    </location>
</feature>
<comment type="cofactor">
    <cofactor evidence="11 14">
        <name>heme b</name>
        <dbReference type="ChEBI" id="CHEBI:60344"/>
    </cofactor>
    <text evidence="11 14">Binds 1 heme b (iron(II)-protoporphyrin IX) group per subunit.</text>
</comment>
<dbReference type="PROSITE" id="PS50873">
    <property type="entry name" value="PEROXIDASE_4"/>
    <property type="match status" value="1"/>
</dbReference>
<comment type="cofactor">
    <cofactor evidence="11 14">
        <name>Ca(2+)</name>
        <dbReference type="ChEBI" id="CHEBI:29108"/>
    </cofactor>
    <text evidence="11 14">Binds 2 calcium ions per subunit.</text>
</comment>
<keyword evidence="11 14" id="KW-0106">Calcium</keyword>
<sequence length="283" mass="31392">MKGFGVAVLMFMLLNLAITCNAQLRTGFYWGKCGKNSVEGLIRGVVQARLQRDPTVAAALLRLQFHDCFVTGCDASLLLDGPKSEKTAFPNLSVRGYDIIEEAKLLLERTCPVPKTVSCADIIAVATRDAVFLSRGMNYRVQTGRRDGFVSSAANVNLPSPFITVKASIDAFKAKGLNKTDMVLLLGAHTVGITHCPLIFNRLYNYNNTRTKDPTMKDTEFNAWSKLCPNPSSTNPKDIATLKKNKPIALDQTVGSIKTSRRSQRSPRHRSSFRDRPIDCWHR</sequence>
<evidence type="ECO:0000256" key="6">
    <source>
        <dbReference type="ARBA" id="ARBA00023002"/>
    </source>
</evidence>
<feature type="binding site" evidence="11">
    <location>
        <position position="70"/>
    </location>
    <ligand>
        <name>Ca(2+)</name>
        <dbReference type="ChEBI" id="CHEBI:29108"/>
        <label>1</label>
    </ligand>
</feature>
<feature type="binding site" evidence="11">
    <location>
        <position position="85"/>
    </location>
    <ligand>
        <name>Ca(2+)</name>
        <dbReference type="ChEBI" id="CHEBI:29108"/>
        <label>1</label>
    </ligand>
</feature>
<dbReference type="AlphaFoldDB" id="A0AA41V5C1"/>
<dbReference type="CDD" id="cd00693">
    <property type="entry name" value="secretory_peroxidase"/>
    <property type="match status" value="1"/>
</dbReference>
<keyword evidence="7 11" id="KW-0408">Iron</keyword>
<feature type="binding site" evidence="11">
    <location>
        <position position="190"/>
    </location>
    <ligand>
        <name>Ca(2+)</name>
        <dbReference type="ChEBI" id="CHEBI:29108"/>
        <label>2</label>
    </ligand>
</feature>
<dbReference type="InterPro" id="IPR033905">
    <property type="entry name" value="Secretory_peroxidase"/>
</dbReference>
<organism evidence="17 18">
    <name type="scientific">Papaver nudicaule</name>
    <name type="common">Iceland poppy</name>
    <dbReference type="NCBI Taxonomy" id="74823"/>
    <lineage>
        <taxon>Eukaryota</taxon>
        <taxon>Viridiplantae</taxon>
        <taxon>Streptophyta</taxon>
        <taxon>Embryophyta</taxon>
        <taxon>Tracheophyta</taxon>
        <taxon>Spermatophyta</taxon>
        <taxon>Magnoliopsida</taxon>
        <taxon>Ranunculales</taxon>
        <taxon>Papaveraceae</taxon>
        <taxon>Papaveroideae</taxon>
        <taxon>Papaver</taxon>
    </lineage>
</organism>
<keyword evidence="3 14" id="KW-0575">Peroxidase</keyword>
<feature type="disulfide bond" evidence="13">
    <location>
        <begin position="33"/>
        <end position="111"/>
    </location>
</feature>
<dbReference type="EC" id="1.11.1.7" evidence="14"/>
<dbReference type="PANTHER" id="PTHR31235">
    <property type="entry name" value="PEROXIDASE 25-RELATED"/>
    <property type="match status" value="1"/>
</dbReference>
<keyword evidence="14" id="KW-0964">Secreted</keyword>